<feature type="domain" description="Transposase (putative) YhgA-like" evidence="1">
    <location>
        <begin position="321"/>
        <end position="461"/>
    </location>
</feature>
<sequence length="499" mass="55741">MADSADKKLPLFVCNGEMFLPATEAEQATRLICDSTSRGDTLNFWACDGSEWQKDTTSTLGECTDKNEGDIEVEKNPFRIFGLHATAGDSSYVCDGSQKKWRTATLGEVATGKLCTNKVDGDTLNWFVCHATENDWVAVLTSGLGKCDADSLDSIRTEPNLNLKKKDSLFVCVSDGGSYGWKILEKSLLGECDSKLQDSVRVETTPNLKTFEIEFVCDASKWEKASGYEFADGIPCTGNLNAKVVGDKLCQDGKWRDSTDSEIEMGAICNFFLFFLIAKIFYGKNFPKIARSSVVHYGLSFGEVRISKRKSMKENNANARTPHDSYFRSVFKAPERAAELLRLAARHNESLAEFLKTVDLSTLTEISESFSDTESFGYADLAFTVKIAGDGSGDLKDDEKTKRSADLLVGILEEHKSSKDPNVVAQLVKYWYHIMVKNQRNIPTVAIVFYNGKEHWELDVRTMFPDYPEYYHRIGLPFVLELVDIGDSFSTNEIRDISP</sequence>
<accession>A0A1M6TH53</accession>
<dbReference type="InterPro" id="IPR006842">
    <property type="entry name" value="Transposase_31"/>
</dbReference>
<proteinExistence type="predicted"/>
<gene>
    <name evidence="2" type="ORF">SAMN05720469_1101</name>
</gene>
<dbReference type="AlphaFoldDB" id="A0A1M6TH53"/>
<name>A0A1M6TH53_9BACT</name>
<dbReference type="EMBL" id="FRAW01000010">
    <property type="protein sequence ID" value="SHK56307.1"/>
    <property type="molecule type" value="Genomic_DNA"/>
</dbReference>
<feature type="non-terminal residue" evidence="2">
    <location>
        <position position="499"/>
    </location>
</feature>
<organism evidence="2 3">
    <name type="scientific">Fibrobacter intestinalis</name>
    <dbReference type="NCBI Taxonomy" id="28122"/>
    <lineage>
        <taxon>Bacteria</taxon>
        <taxon>Pseudomonadati</taxon>
        <taxon>Fibrobacterota</taxon>
        <taxon>Fibrobacteria</taxon>
        <taxon>Fibrobacterales</taxon>
        <taxon>Fibrobacteraceae</taxon>
        <taxon>Fibrobacter</taxon>
    </lineage>
</organism>
<dbReference type="Proteomes" id="UP000184275">
    <property type="component" value="Unassembled WGS sequence"/>
</dbReference>
<protein>
    <submittedName>
        <fullName evidence="2">Putative transposase, YhgA-like</fullName>
    </submittedName>
</protein>
<dbReference type="RefSeq" id="WP_143159352.1">
    <property type="nucleotide sequence ID" value="NZ_FRAW01000010.1"/>
</dbReference>
<reference evidence="3" key="1">
    <citation type="submission" date="2016-11" db="EMBL/GenBank/DDBJ databases">
        <authorList>
            <person name="Varghese N."/>
            <person name="Submissions S."/>
        </authorList>
    </citation>
    <scope>NUCLEOTIDE SEQUENCE [LARGE SCALE GENOMIC DNA]</scope>
    <source>
        <strain evidence="3">UWOS</strain>
    </source>
</reference>
<evidence type="ECO:0000259" key="1">
    <source>
        <dbReference type="Pfam" id="PF04754"/>
    </source>
</evidence>
<dbReference type="Pfam" id="PF04754">
    <property type="entry name" value="Transposase_31"/>
    <property type="match status" value="1"/>
</dbReference>
<evidence type="ECO:0000313" key="3">
    <source>
        <dbReference type="Proteomes" id="UP000184275"/>
    </source>
</evidence>
<keyword evidence="3" id="KW-1185">Reference proteome</keyword>
<evidence type="ECO:0000313" key="2">
    <source>
        <dbReference type="EMBL" id="SHK56307.1"/>
    </source>
</evidence>